<dbReference type="PROSITE" id="PS51186">
    <property type="entry name" value="GNAT"/>
    <property type="match status" value="1"/>
</dbReference>
<keyword evidence="3" id="KW-1185">Reference proteome</keyword>
<evidence type="ECO:0000313" key="3">
    <source>
        <dbReference type="Proteomes" id="UP000242682"/>
    </source>
</evidence>
<reference evidence="2 3" key="1">
    <citation type="submission" date="2018-03" db="EMBL/GenBank/DDBJ databases">
        <title>Genomic Encyclopedia of Type Strains, Phase III (KMG-III): the genomes of soil and plant-associated and newly described type strains.</title>
        <authorList>
            <person name="Whitman W."/>
        </authorList>
    </citation>
    <scope>NUCLEOTIDE SEQUENCE [LARGE SCALE GENOMIC DNA]</scope>
    <source>
        <strain evidence="2 3">CGMCC 1.12259</strain>
    </source>
</reference>
<feature type="domain" description="N-acetyltransferase" evidence="1">
    <location>
        <begin position="17"/>
        <end position="218"/>
    </location>
</feature>
<organism evidence="2 3">
    <name type="scientific">Planomicrobium soli</name>
    <dbReference type="NCBI Taxonomy" id="1176648"/>
    <lineage>
        <taxon>Bacteria</taxon>
        <taxon>Bacillati</taxon>
        <taxon>Bacillota</taxon>
        <taxon>Bacilli</taxon>
        <taxon>Bacillales</taxon>
        <taxon>Caryophanaceae</taxon>
        <taxon>Planomicrobium</taxon>
    </lineage>
</organism>
<comment type="caution">
    <text evidence="2">The sequence shown here is derived from an EMBL/GenBank/DDBJ whole genome shotgun (WGS) entry which is preliminary data.</text>
</comment>
<name>A0A2P8H531_9BACL</name>
<dbReference type="CDD" id="cd04301">
    <property type="entry name" value="NAT_SF"/>
    <property type="match status" value="1"/>
</dbReference>
<dbReference type="Gene3D" id="3.40.630.30">
    <property type="match status" value="1"/>
</dbReference>
<dbReference type="InterPro" id="IPR000182">
    <property type="entry name" value="GNAT_dom"/>
</dbReference>
<evidence type="ECO:0000313" key="2">
    <source>
        <dbReference type="EMBL" id="PSL41332.1"/>
    </source>
</evidence>
<protein>
    <submittedName>
        <fullName evidence="2">Acetyltransferase (GNAT) family protein</fullName>
    </submittedName>
</protein>
<proteinExistence type="predicted"/>
<dbReference type="AlphaFoldDB" id="A0A2P8H531"/>
<dbReference type="GO" id="GO:0016747">
    <property type="term" value="F:acyltransferase activity, transferring groups other than amino-acyl groups"/>
    <property type="evidence" value="ECO:0007669"/>
    <property type="project" value="InterPro"/>
</dbReference>
<dbReference type="Pfam" id="PF00583">
    <property type="entry name" value="Acetyltransf_1"/>
    <property type="match status" value="1"/>
</dbReference>
<dbReference type="SUPFAM" id="SSF55729">
    <property type="entry name" value="Acyl-CoA N-acyltransferases (Nat)"/>
    <property type="match status" value="1"/>
</dbReference>
<dbReference type="Proteomes" id="UP000242682">
    <property type="component" value="Unassembled WGS sequence"/>
</dbReference>
<dbReference type="EMBL" id="PYAT01000002">
    <property type="protein sequence ID" value="PSL41332.1"/>
    <property type="molecule type" value="Genomic_DNA"/>
</dbReference>
<gene>
    <name evidence="2" type="ORF">B0H99_10214</name>
</gene>
<dbReference type="InterPro" id="IPR016181">
    <property type="entry name" value="Acyl_CoA_acyltransferase"/>
</dbReference>
<sequence length="222" mass="25658">MYQKECFVFQQDKPILAKVRNYGEEDFEALIAVQQESFPPPFPSDLWWKTEQLMSHINHYPKGAFCVEVNGEIVGSMTALLTDFDPHRPEHNWEEVTADGSISSHNPDGKTLYIVDICVKPSFRQLDLGKLLMQSAYELVVQDKLDRVLGGGRIPGYHRHSDKLSPEQYTQKVVEGELRDPVVTFLLRCGRMPVCLVPNYLEDKESHNYALLMEWKNPFWQD</sequence>
<evidence type="ECO:0000259" key="1">
    <source>
        <dbReference type="PROSITE" id="PS51186"/>
    </source>
</evidence>
<accession>A0A2P8H531</accession>
<dbReference type="OrthoDB" id="9811121at2"/>
<keyword evidence="2" id="KW-0808">Transferase</keyword>
<dbReference type="RefSeq" id="WP_106532032.1">
    <property type="nucleotide sequence ID" value="NZ_PYAT01000002.1"/>
</dbReference>